<dbReference type="RefSeq" id="WP_210759808.1">
    <property type="nucleotide sequence ID" value="NZ_CP060139.1"/>
</dbReference>
<protein>
    <submittedName>
        <fullName evidence="2">PD40 domain-containing protein</fullName>
    </submittedName>
</protein>
<dbReference type="Pfam" id="PF07676">
    <property type="entry name" value="PD40"/>
    <property type="match status" value="2"/>
</dbReference>
<keyword evidence="3" id="KW-1185">Reference proteome</keyword>
<proteinExistence type="inferred from homology"/>
<organism evidence="2 3">
    <name type="scientific">Croceimicrobium hydrocarbonivorans</name>
    <dbReference type="NCBI Taxonomy" id="2761580"/>
    <lineage>
        <taxon>Bacteria</taxon>
        <taxon>Pseudomonadati</taxon>
        <taxon>Bacteroidota</taxon>
        <taxon>Flavobacteriia</taxon>
        <taxon>Flavobacteriales</taxon>
        <taxon>Owenweeksiaceae</taxon>
        <taxon>Croceimicrobium</taxon>
    </lineage>
</organism>
<dbReference type="KEGG" id="chyd:H4K34_05430"/>
<evidence type="ECO:0000313" key="3">
    <source>
        <dbReference type="Proteomes" id="UP000516305"/>
    </source>
</evidence>
<accession>A0A7H0VHT3</accession>
<comment type="similarity">
    <text evidence="1">Belongs to the TolB family.</text>
</comment>
<dbReference type="InterPro" id="IPR011659">
    <property type="entry name" value="WD40"/>
</dbReference>
<gene>
    <name evidence="2" type="ORF">H4K34_05430</name>
</gene>
<dbReference type="SUPFAM" id="SSF82171">
    <property type="entry name" value="DPP6 N-terminal domain-like"/>
    <property type="match status" value="1"/>
</dbReference>
<evidence type="ECO:0000313" key="2">
    <source>
        <dbReference type="EMBL" id="QNR25281.1"/>
    </source>
</evidence>
<reference evidence="2 3" key="1">
    <citation type="submission" date="2020-08" db="EMBL/GenBank/DDBJ databases">
        <title>Croceimicrobium hydrocarbonivorans gen. nov., sp. nov., a novel marine bacterium isolated from a bacterial consortium that degrades polyethylene terephthalate.</title>
        <authorList>
            <person name="Liu R."/>
        </authorList>
    </citation>
    <scope>NUCLEOTIDE SEQUENCE [LARGE SCALE GENOMIC DNA]</scope>
    <source>
        <strain evidence="2 3">A20-9</strain>
    </source>
</reference>
<dbReference type="PANTHER" id="PTHR36842:SF1">
    <property type="entry name" value="PROTEIN TOLB"/>
    <property type="match status" value="1"/>
</dbReference>
<name>A0A7H0VHT3_9FLAO</name>
<dbReference type="EMBL" id="CP060139">
    <property type="protein sequence ID" value="QNR25281.1"/>
    <property type="molecule type" value="Genomic_DNA"/>
</dbReference>
<dbReference type="Gene3D" id="2.120.10.30">
    <property type="entry name" value="TolB, C-terminal domain"/>
    <property type="match status" value="1"/>
</dbReference>
<dbReference type="AlphaFoldDB" id="A0A7H0VHT3"/>
<dbReference type="InterPro" id="IPR011042">
    <property type="entry name" value="6-blade_b-propeller_TolB-like"/>
</dbReference>
<evidence type="ECO:0000256" key="1">
    <source>
        <dbReference type="ARBA" id="ARBA00009820"/>
    </source>
</evidence>
<dbReference type="PANTHER" id="PTHR36842">
    <property type="entry name" value="PROTEIN TOLB HOMOLOG"/>
    <property type="match status" value="1"/>
</dbReference>
<sequence>MKQNYRPSVLGLLLGLFIFYSLPADGQFYYGIRQEYGKNRVQFNDFDWVFLRFEAFDVYFYRGNEALAENVARLTHKNLPQIENYLDAPLDERIQILVFNNLSDLKQSNVNSSSEDDYNTGGVTRISGRRLFVYFDGNYAHLENTLRMGLTEVVLSNLIYGSFTQSITNSALLNLPAWYVEGLISFVGEDWSSEVDVQVRDGFYSNKYKRINTLTQLDARYAGHSFWHFVKETYGEKVIRNIVYMSVVNRDIESGFVYILGKDMDEMTRDWRAFYKDRYGLSDEDQDFKDPSVLVKGRKHHEITKVKLSEDGQYFAYVDRRFSRYKIYVYDRETGKKKRIYTGGYRIAQNTDYSYPLLAWHPEGKSLSFFTEEKGITQFSIYDLEKDEVTTKPFYRFDKIVSLEYSPDGKKFLFSAVKDGQSDVYIYTILNTKITPITRDIYDDVDPTFISNGKRIAWSSNRPVDSILPDDQRSLRTQKLDLYATEAEELREDSIKIWRLTRTPSVDERQVEEIKPGILSFTTDRDGIRRQNLVKIDSAIAYVDTTTHYDYFFSEYPYSENSFSLVDMDLAPAENLKASVYLQDRRYRIYLEEYEDPQGMGLRPVKVESLAMQAQEEAQDSTEKGEEFVPESEYYGAIPRSQLEVDILNYKFYEEKPEPSPEEQQPSPQTVPLLPASLAEVEANADDKLDIPPVRNYFLSFFQDNFTVRFDNMFDNPQYQPFTGFVSGDILNQGFNMNFKVGVMDLMHDYRIVAGMRTTFQPLPGTSLTPNAEFVIGVADYKTRWDKYYTYTRRSQVQFLALNNFRRLINNEVNYKVVYPFNPVSAVHMSIGYRLDENIRLASDFNNLDEPISYTDYAIARSSYVYDNSRKIGLNLYAGLRYKVFAEYYRNLSKSNSGLYTAGVDARHYLIIHRNMIWANRLAAGTSFGPEKLIHIMGGVDNEFSPRLDQSTPIATDNNYVFQTLVTNMRGFFQNVRNGNSFTVINSELRWPIVSYLANRPIRNDFLNNLMVIGFADVGTAWNGPNPWDPENAINTRTVPLGSGGQIVLDSQKEPVVVGTGFGLRSRLFGYYVRADWAWGIEDGIVLPNIFYVSLSTDF</sequence>
<dbReference type="Gene3D" id="2.40.160.50">
    <property type="entry name" value="membrane protein fhac: a member of the omp85/tpsb transporter family"/>
    <property type="match status" value="1"/>
</dbReference>
<dbReference type="Proteomes" id="UP000516305">
    <property type="component" value="Chromosome"/>
</dbReference>